<organism evidence="2 3">
    <name type="scientific">Bordetella bronchialis</name>
    <dbReference type="NCBI Taxonomy" id="463025"/>
    <lineage>
        <taxon>Bacteria</taxon>
        <taxon>Pseudomonadati</taxon>
        <taxon>Pseudomonadota</taxon>
        <taxon>Betaproteobacteria</taxon>
        <taxon>Burkholderiales</taxon>
        <taxon>Alcaligenaceae</taxon>
        <taxon>Bordetella</taxon>
    </lineage>
</organism>
<dbReference type="InterPro" id="IPR042100">
    <property type="entry name" value="Bug_dom1"/>
</dbReference>
<evidence type="ECO:0000256" key="1">
    <source>
        <dbReference type="ARBA" id="ARBA00006987"/>
    </source>
</evidence>
<dbReference type="PANTHER" id="PTHR42928:SF5">
    <property type="entry name" value="BLR1237 PROTEIN"/>
    <property type="match status" value="1"/>
</dbReference>
<dbReference type="PIRSF" id="PIRSF017082">
    <property type="entry name" value="YflP"/>
    <property type="match status" value="1"/>
</dbReference>
<dbReference type="InterPro" id="IPR005064">
    <property type="entry name" value="BUG"/>
</dbReference>
<name>A0A193G298_9BORD</name>
<protein>
    <submittedName>
        <fullName evidence="2">LacI family transcriptional regulator</fullName>
    </submittedName>
</protein>
<dbReference type="Pfam" id="PF03401">
    <property type="entry name" value="TctC"/>
    <property type="match status" value="1"/>
</dbReference>
<dbReference type="AlphaFoldDB" id="A0A193G298"/>
<accession>A0A193G298</accession>
<dbReference type="CDD" id="cd07012">
    <property type="entry name" value="PBP2_Bug_TTT"/>
    <property type="match status" value="1"/>
</dbReference>
<gene>
    <name evidence="2" type="ORF">BAU08_23795</name>
</gene>
<proteinExistence type="inferred from homology"/>
<dbReference type="STRING" id="463025.BAU08_23795"/>
<reference evidence="2 3" key="1">
    <citation type="submission" date="2016-06" db="EMBL/GenBank/DDBJ databases">
        <title>Complete genome sequences of Bordetella bronchialis and Bordetella flabilis.</title>
        <authorList>
            <person name="LiPuma J.J."/>
            <person name="Spilker T."/>
        </authorList>
    </citation>
    <scope>NUCLEOTIDE SEQUENCE [LARGE SCALE GENOMIC DNA]</scope>
    <source>
        <strain evidence="2 3">AU17976</strain>
    </source>
</reference>
<evidence type="ECO:0000313" key="2">
    <source>
        <dbReference type="EMBL" id="ANN73970.1"/>
    </source>
</evidence>
<dbReference type="EMBL" id="CP016171">
    <property type="protein sequence ID" value="ANN73970.1"/>
    <property type="molecule type" value="Genomic_DNA"/>
</dbReference>
<dbReference type="RefSeq" id="WP_066672082.1">
    <property type="nucleotide sequence ID" value="NZ_CP016171.1"/>
</dbReference>
<sequence length="329" mass="34750">MFERRRKALAATLAGAVAAMYPWRSQSTPDAKFPAAPIKMVVPFPPGGPTDLVARLLAGQIARQLQTMVVVQNIPGANGIVGMRSVAGAKADGYTVLFNTSSLVLSPSLYVDPGFDPAKDFDAVSSTVAMPLVLVVHPDVPAQDFHTFVRYARQRAGNLSYASAGGGNVTHLATVLLLQATGISAMHVPYRGSAPALAGLMGKQAQFMVNPLSDALPHIQAGRLRALAVTSTQRVGVLPGVPTVAELGIAGFQVQAWHGVVVPKGTPAPVVQQLNSAIRAALASQDVQAQLVQRGARILGSTPEEYARYIRDEELRWSAVIRAADIRPD</sequence>
<dbReference type="PANTHER" id="PTHR42928">
    <property type="entry name" value="TRICARBOXYLATE-BINDING PROTEIN"/>
    <property type="match status" value="1"/>
</dbReference>
<dbReference type="Gene3D" id="3.40.190.150">
    <property type="entry name" value="Bordetella uptake gene, domain 1"/>
    <property type="match status" value="1"/>
</dbReference>
<comment type="similarity">
    <text evidence="1">Belongs to the UPF0065 (bug) family.</text>
</comment>
<dbReference type="Proteomes" id="UP000092213">
    <property type="component" value="Chromosome"/>
</dbReference>
<dbReference type="Gene3D" id="3.40.190.10">
    <property type="entry name" value="Periplasmic binding protein-like II"/>
    <property type="match status" value="1"/>
</dbReference>
<evidence type="ECO:0000313" key="3">
    <source>
        <dbReference type="Proteomes" id="UP000092213"/>
    </source>
</evidence>
<dbReference type="SUPFAM" id="SSF53850">
    <property type="entry name" value="Periplasmic binding protein-like II"/>
    <property type="match status" value="1"/>
</dbReference>